<accession>A0A4R5CL59</accession>
<protein>
    <submittedName>
        <fullName evidence="2">Dihydrofolate reductase</fullName>
    </submittedName>
</protein>
<dbReference type="EMBL" id="SMKZ01000057">
    <property type="protein sequence ID" value="TDD99966.1"/>
    <property type="molecule type" value="Genomic_DNA"/>
</dbReference>
<dbReference type="PANTHER" id="PTHR38011:SF2">
    <property type="entry name" value="BIFUNCTIONAL DEAMINASE-REDUCTASE DOMAIN PROTEIN"/>
    <property type="match status" value="1"/>
</dbReference>
<feature type="domain" description="Bacterial bifunctional deaminase-reductase C-terminal" evidence="1">
    <location>
        <begin position="10"/>
        <end position="190"/>
    </location>
</feature>
<dbReference type="GO" id="GO:0008703">
    <property type="term" value="F:5-amino-6-(5-phosphoribosylamino)uracil reductase activity"/>
    <property type="evidence" value="ECO:0007669"/>
    <property type="project" value="InterPro"/>
</dbReference>
<dbReference type="InterPro" id="IPR024072">
    <property type="entry name" value="DHFR-like_dom_sf"/>
</dbReference>
<dbReference type="RefSeq" id="WP_131900388.1">
    <property type="nucleotide sequence ID" value="NZ_SMKZ01000057.1"/>
</dbReference>
<evidence type="ECO:0000313" key="3">
    <source>
        <dbReference type="Proteomes" id="UP000294739"/>
    </source>
</evidence>
<dbReference type="OrthoDB" id="3471694at2"/>
<dbReference type="Gene3D" id="3.40.430.10">
    <property type="entry name" value="Dihydrofolate Reductase, subunit A"/>
    <property type="match status" value="1"/>
</dbReference>
<dbReference type="InParanoid" id="A0A4R5CL59"/>
<dbReference type="GO" id="GO:0009231">
    <property type="term" value="P:riboflavin biosynthetic process"/>
    <property type="evidence" value="ECO:0007669"/>
    <property type="project" value="InterPro"/>
</dbReference>
<dbReference type="AlphaFoldDB" id="A0A4R5CL59"/>
<reference evidence="2 3" key="1">
    <citation type="submission" date="2019-03" db="EMBL/GenBank/DDBJ databases">
        <title>Draft genome sequences of novel Actinobacteria.</title>
        <authorList>
            <person name="Sahin N."/>
            <person name="Ay H."/>
            <person name="Saygin H."/>
        </authorList>
    </citation>
    <scope>NUCLEOTIDE SEQUENCE [LARGE SCALE GENOMIC DNA]</scope>
    <source>
        <strain evidence="2 3">5K138</strain>
    </source>
</reference>
<dbReference type="InterPro" id="IPR050765">
    <property type="entry name" value="Riboflavin_Biosynth_HTPR"/>
</dbReference>
<dbReference type="Pfam" id="PF01872">
    <property type="entry name" value="RibD_C"/>
    <property type="match status" value="1"/>
</dbReference>
<evidence type="ECO:0000313" key="2">
    <source>
        <dbReference type="EMBL" id="TDD99966.1"/>
    </source>
</evidence>
<name>A0A4R5CL59_9ACTN</name>
<comment type="caution">
    <text evidence="2">The sequence shown here is derived from an EMBL/GenBank/DDBJ whole genome shotgun (WGS) entry which is preliminary data.</text>
</comment>
<organism evidence="2 3">
    <name type="scientific">Jiangella asiatica</name>
    <dbReference type="NCBI Taxonomy" id="2530372"/>
    <lineage>
        <taxon>Bacteria</taxon>
        <taxon>Bacillati</taxon>
        <taxon>Actinomycetota</taxon>
        <taxon>Actinomycetes</taxon>
        <taxon>Jiangellales</taxon>
        <taxon>Jiangellaceae</taxon>
        <taxon>Jiangella</taxon>
    </lineage>
</organism>
<dbReference type="InterPro" id="IPR002734">
    <property type="entry name" value="RibDG_C"/>
</dbReference>
<evidence type="ECO:0000259" key="1">
    <source>
        <dbReference type="Pfam" id="PF01872"/>
    </source>
</evidence>
<dbReference type="PANTHER" id="PTHR38011">
    <property type="entry name" value="DIHYDROFOLATE REDUCTASE FAMILY PROTEIN (AFU_ORTHOLOGUE AFUA_8G06820)"/>
    <property type="match status" value="1"/>
</dbReference>
<sequence length="198" mass="21539">MGKLVVIENLSLDGVMQAPASPDEDTRGGFRHGGWAMPYSDEVAMAEMGEGMAKGGPLLFGRQTYENFFGFWPKQNDDNPFTPVLNAATKYVVSTTLTEPLPWENSRLIGGDTDAVVRAVQTVKDREPGDIGVLGSGELMQTLIKHDLVDQYVLSIHPLVLGEGKRLFREGAPLTGFRLAKSVPTTTGVIIATYDRGR</sequence>
<gene>
    <name evidence="2" type="ORF">E1269_26850</name>
</gene>
<proteinExistence type="predicted"/>
<dbReference type="Proteomes" id="UP000294739">
    <property type="component" value="Unassembled WGS sequence"/>
</dbReference>
<dbReference type="SUPFAM" id="SSF53597">
    <property type="entry name" value="Dihydrofolate reductase-like"/>
    <property type="match status" value="1"/>
</dbReference>
<keyword evidence="3" id="KW-1185">Reference proteome</keyword>